<comment type="caution">
    <text evidence="4">The sequence shown here is derived from an EMBL/GenBank/DDBJ whole genome shotgun (WGS) entry which is preliminary data.</text>
</comment>
<dbReference type="SUPFAM" id="SSF53901">
    <property type="entry name" value="Thiolase-like"/>
    <property type="match status" value="1"/>
</dbReference>
<organism evidence="4 5">
    <name type="scientific">Streptomyces marianii</name>
    <dbReference type="NCBI Taxonomy" id="1817406"/>
    <lineage>
        <taxon>Bacteria</taxon>
        <taxon>Bacillati</taxon>
        <taxon>Actinomycetota</taxon>
        <taxon>Actinomycetes</taxon>
        <taxon>Kitasatosporales</taxon>
        <taxon>Streptomycetaceae</taxon>
        <taxon>Streptomyces</taxon>
    </lineage>
</organism>
<dbReference type="GO" id="GO:0044550">
    <property type="term" value="P:secondary metabolite biosynthetic process"/>
    <property type="evidence" value="ECO:0007669"/>
    <property type="project" value="TreeGrafter"/>
</dbReference>
<dbReference type="GO" id="GO:0016747">
    <property type="term" value="F:acyltransferase activity, transferring groups other than amino-acyl groups"/>
    <property type="evidence" value="ECO:0007669"/>
    <property type="project" value="UniProtKB-ARBA"/>
</dbReference>
<dbReference type="PANTHER" id="PTHR34069">
    <property type="entry name" value="3-OXOACYL-[ACYL-CARRIER-PROTEIN] SYNTHASE 3"/>
    <property type="match status" value="1"/>
</dbReference>
<dbReference type="Pfam" id="PF08541">
    <property type="entry name" value="ACP_syn_III_C"/>
    <property type="match status" value="1"/>
</dbReference>
<evidence type="ECO:0000259" key="3">
    <source>
        <dbReference type="Pfam" id="PF08541"/>
    </source>
</evidence>
<dbReference type="AlphaFoldDB" id="A0A5R9EJ37"/>
<proteinExistence type="predicted"/>
<dbReference type="OrthoDB" id="2636646at2"/>
<dbReference type="Gene3D" id="3.40.47.10">
    <property type="match status" value="2"/>
</dbReference>
<dbReference type="PANTHER" id="PTHR34069:SF2">
    <property type="entry name" value="BETA-KETOACYL-[ACYL-CARRIER-PROTEIN] SYNTHASE III"/>
    <property type="match status" value="1"/>
</dbReference>
<protein>
    <submittedName>
        <fullName evidence="4">3-oxoacyl-ACP synthase</fullName>
    </submittedName>
</protein>
<gene>
    <name evidence="4" type="ORF">FEF34_37535</name>
</gene>
<name>A0A5R9EJ37_9ACTN</name>
<evidence type="ECO:0000313" key="4">
    <source>
        <dbReference type="EMBL" id="TLQ47863.1"/>
    </source>
</evidence>
<dbReference type="InterPro" id="IPR016039">
    <property type="entry name" value="Thiolase-like"/>
</dbReference>
<keyword evidence="1" id="KW-0808">Transferase</keyword>
<sequence>MTVLREICGYWPENSLPAREFLQRSGFPESRIKLYERYFGFSRIRVSEEDDTTRQLLAAARGLAGLRGNGHRVRYVLQGRTMPVGAPYPHSTVHQVRDALGLHGAHAFCVTQHACASGLLAVELAGRLLAADGDPQALALVLTGEKVFTEGARVIPDTGVMGESAAAVLVGLSGPGDRLLGYATQTCGAFEDGMDMTQEAAEAFQEVYPKVLADVIRSALAGAGLAIGDIDLILPHNVNRLSWIPVLRELGMRGADRLFTENIAEIGHCFGADPFLNHVSAREAGRLIPGSRYVMTAVGLGATFSAMAFEHGK</sequence>
<reference evidence="4 5" key="1">
    <citation type="submission" date="2019-05" db="EMBL/GenBank/DDBJ databases">
        <title>Streptomyces marianii sp. nov., a novel marine actinomycete from southern coast of India.</title>
        <authorList>
            <person name="Iniyan A.M."/>
            <person name="Wink J."/>
            <person name="Ramprasad E."/>
            <person name="Ramana C.V."/>
            <person name="Bunk B."/>
            <person name="Sproer C."/>
            <person name="Joseph F.-J.R.S."/>
            <person name="Vincent S.G.P."/>
        </authorList>
    </citation>
    <scope>NUCLEOTIDE SEQUENCE [LARGE SCALE GENOMIC DNA]</scope>
    <source>
        <strain evidence="4 5">ICN19</strain>
    </source>
</reference>
<evidence type="ECO:0000256" key="2">
    <source>
        <dbReference type="ARBA" id="ARBA00023315"/>
    </source>
</evidence>
<dbReference type="EMBL" id="VAWE01000001">
    <property type="protein sequence ID" value="TLQ47863.1"/>
    <property type="molecule type" value="Genomic_DNA"/>
</dbReference>
<dbReference type="InterPro" id="IPR013747">
    <property type="entry name" value="ACP_syn_III_C"/>
</dbReference>
<accession>A0A5R9EJ37</accession>
<keyword evidence="5" id="KW-1185">Reference proteome</keyword>
<dbReference type="Proteomes" id="UP000305921">
    <property type="component" value="Unassembled WGS sequence"/>
</dbReference>
<evidence type="ECO:0000256" key="1">
    <source>
        <dbReference type="ARBA" id="ARBA00022679"/>
    </source>
</evidence>
<keyword evidence="2" id="KW-0012">Acyltransferase</keyword>
<evidence type="ECO:0000313" key="5">
    <source>
        <dbReference type="Proteomes" id="UP000305921"/>
    </source>
</evidence>
<feature type="domain" description="Beta-ketoacyl-[acyl-carrier-protein] synthase III C-terminal" evidence="3">
    <location>
        <begin position="220"/>
        <end position="310"/>
    </location>
</feature>